<comment type="similarity">
    <text evidence="2">Belongs to the SAM hydrolase / SAM-dependent halogenase family.</text>
</comment>
<proteinExistence type="inferred from homology"/>
<evidence type="ECO:0000259" key="4">
    <source>
        <dbReference type="Pfam" id="PF20257"/>
    </source>
</evidence>
<dbReference type="InterPro" id="IPR023227">
    <property type="entry name" value="SAM_OH_AdoTrfase_C_sf"/>
</dbReference>
<evidence type="ECO:0000313" key="6">
    <source>
        <dbReference type="Proteomes" id="UP000748752"/>
    </source>
</evidence>
<evidence type="ECO:0000313" key="5">
    <source>
        <dbReference type="EMBL" id="MBK1632907.1"/>
    </source>
</evidence>
<accession>A0ABS1CM46</accession>
<dbReference type="Pfam" id="PF01887">
    <property type="entry name" value="SAM_HAT_N"/>
    <property type="match status" value="1"/>
</dbReference>
<dbReference type="SUPFAM" id="SSF102522">
    <property type="entry name" value="Bacterial fluorinating enzyme, N-terminal domain"/>
    <property type="match status" value="1"/>
</dbReference>
<dbReference type="Proteomes" id="UP000748752">
    <property type="component" value="Unassembled WGS sequence"/>
</dbReference>
<dbReference type="InterPro" id="IPR046470">
    <property type="entry name" value="SAM_HAT_C"/>
</dbReference>
<protein>
    <recommendedName>
        <fullName evidence="7">SAM-dependent chlorinase/fluorinase</fullName>
    </recommendedName>
</protein>
<dbReference type="EMBL" id="NRRV01000061">
    <property type="protein sequence ID" value="MBK1632907.1"/>
    <property type="molecule type" value="Genomic_DNA"/>
</dbReference>
<dbReference type="PIRSF" id="PIRSF006779">
    <property type="entry name" value="UCP006779"/>
    <property type="match status" value="1"/>
</dbReference>
<reference evidence="5 6" key="1">
    <citation type="journal article" date="2020" name="Microorganisms">
        <title>Osmotic Adaptation and Compatible Solute Biosynthesis of Phototrophic Bacteria as Revealed from Genome Analyses.</title>
        <authorList>
            <person name="Imhoff J.F."/>
            <person name="Rahn T."/>
            <person name="Kunzel S."/>
            <person name="Keller A."/>
            <person name="Neulinger S.C."/>
        </authorList>
    </citation>
    <scope>NUCLEOTIDE SEQUENCE [LARGE SCALE GENOMIC DNA]</scope>
    <source>
        <strain evidence="5 6">DSM 6210</strain>
    </source>
</reference>
<name>A0ABS1CM46_9GAMM</name>
<evidence type="ECO:0000259" key="3">
    <source>
        <dbReference type="Pfam" id="PF01887"/>
    </source>
</evidence>
<dbReference type="SUPFAM" id="SSF101852">
    <property type="entry name" value="Bacterial fluorinating enzyme, C-terminal domain"/>
    <property type="match status" value="1"/>
</dbReference>
<gene>
    <name evidence="5" type="ORF">CKO31_19570</name>
</gene>
<feature type="domain" description="S-adenosyl-l-methionine hydroxide adenosyltransferase C-terminal" evidence="4">
    <location>
        <begin position="179"/>
        <end position="257"/>
    </location>
</feature>
<feature type="domain" description="S-adenosyl-l-methionine hydroxide adenosyltransferase N-terminal" evidence="3">
    <location>
        <begin position="19"/>
        <end position="156"/>
    </location>
</feature>
<dbReference type="Gene3D" id="3.40.50.10790">
    <property type="entry name" value="S-adenosyl-l-methionine hydroxide adenosyltransferase, N-terminal"/>
    <property type="match status" value="1"/>
</dbReference>
<dbReference type="Pfam" id="PF20257">
    <property type="entry name" value="SAM_HAT_C"/>
    <property type="match status" value="1"/>
</dbReference>
<dbReference type="InterPro" id="IPR046469">
    <property type="entry name" value="SAM_HAT_N"/>
</dbReference>
<dbReference type="RefSeq" id="WP_200240776.1">
    <property type="nucleotide sequence ID" value="NZ_NRRV01000061.1"/>
</dbReference>
<evidence type="ECO:0000256" key="1">
    <source>
        <dbReference type="ARBA" id="ARBA00022691"/>
    </source>
</evidence>
<organism evidence="5 6">
    <name type="scientific">Thiohalocapsa halophila</name>
    <dbReference type="NCBI Taxonomy" id="69359"/>
    <lineage>
        <taxon>Bacteria</taxon>
        <taxon>Pseudomonadati</taxon>
        <taxon>Pseudomonadota</taxon>
        <taxon>Gammaproteobacteria</taxon>
        <taxon>Chromatiales</taxon>
        <taxon>Chromatiaceae</taxon>
        <taxon>Thiohalocapsa</taxon>
    </lineage>
</organism>
<evidence type="ECO:0008006" key="7">
    <source>
        <dbReference type="Google" id="ProtNLM"/>
    </source>
</evidence>
<keyword evidence="6" id="KW-1185">Reference proteome</keyword>
<evidence type="ECO:0000256" key="2">
    <source>
        <dbReference type="ARBA" id="ARBA00024035"/>
    </source>
</evidence>
<dbReference type="Gene3D" id="2.40.30.90">
    <property type="entry name" value="Bacterial fluorinating enzyme like"/>
    <property type="match status" value="1"/>
</dbReference>
<keyword evidence="1" id="KW-0949">S-adenosyl-L-methionine</keyword>
<sequence length="258" mass="27395">MAKGDDGHAIARGQRPQRIALITDFGVGPYSGQIRLLLAAAAPSLPVIDLIADLTPFRPDLAGYLLPGLLRGMPPGTLYLCVVDPGVGSERGILALRIGSDWLLAPDNGLLVPLLLQSSEREPALFRVDWRPSTASASFHGRDVFMPIAQRIIDGRLPRATPIQTADLVGAGMPASLAAVCYLDSYGNAMTGMPARAVRDDAVVSVRGARVARARTFSDVPVGIAFWYENAFGLLEIAVNQGRADSRLGLGPGDSITW</sequence>
<comment type="caution">
    <text evidence="5">The sequence shown here is derived from an EMBL/GenBank/DDBJ whole genome shotgun (WGS) entry which is preliminary data.</text>
</comment>
<dbReference type="InterPro" id="IPR023228">
    <property type="entry name" value="SAM_OH_AdoTrfase_N_sf"/>
</dbReference>
<dbReference type="InterPro" id="IPR002747">
    <property type="entry name" value="SAM_OH_AdoTrfase"/>
</dbReference>
<dbReference type="PANTHER" id="PTHR35092:SF1">
    <property type="entry name" value="CHLORINASE MJ1651"/>
    <property type="match status" value="1"/>
</dbReference>
<dbReference type="PANTHER" id="PTHR35092">
    <property type="entry name" value="CHLORINASE MJ1651"/>
    <property type="match status" value="1"/>
</dbReference>